<name>A0ABD2PZT4_9PLAT</name>
<dbReference type="GO" id="GO:0008270">
    <property type="term" value="F:zinc ion binding"/>
    <property type="evidence" value="ECO:0007669"/>
    <property type="project" value="UniProtKB-KW"/>
</dbReference>
<proteinExistence type="inferred from homology"/>
<sequence>MNIKVLVDPSGNAVIENPHAPRADPIIKVENYKRSHEENSKMGYAPDDEEEANAMKSRIDGSEPAFIPEEVMHFDSVCPACNSACSQNMKTLTIPYFKEVIIMALSCDKCGYRDNEVKSSGGICPKGKRYSLSINSDSDLKRDLLKTESATVKLPDIELETLSGTLNDRFTTVEGLLQAIYDDLSETNPFVFGDSTDESLERVRLKNLLIDLKKVIDGQKYGFKFILDDPAGNCYIQNLNAPAPDPLLVVEEYERSHAQNDDLGLLDMNTKDFETIPTVENK</sequence>
<dbReference type="Pfam" id="PF03367">
    <property type="entry name" value="Zn_ribbon_ZPR1"/>
    <property type="match status" value="1"/>
</dbReference>
<dbReference type="EMBL" id="JBJKFK010001550">
    <property type="protein sequence ID" value="KAL3312789.1"/>
    <property type="molecule type" value="Genomic_DNA"/>
</dbReference>
<keyword evidence="4" id="KW-0862">Zinc</keyword>
<dbReference type="SMART" id="SM00709">
    <property type="entry name" value="Zpr1"/>
    <property type="match status" value="1"/>
</dbReference>
<gene>
    <name evidence="6" type="ORF">Ciccas_008620</name>
</gene>
<accession>A0ABD2PZT4</accession>
<dbReference type="FunFam" id="2.60.120.1040:FF:000006">
    <property type="entry name" value="Zinc finger protein zpr1"/>
    <property type="match status" value="1"/>
</dbReference>
<evidence type="ECO:0000259" key="5">
    <source>
        <dbReference type="SMART" id="SM00709"/>
    </source>
</evidence>
<dbReference type="InterPro" id="IPR042451">
    <property type="entry name" value="ZPR1_A/B_dom"/>
</dbReference>
<evidence type="ECO:0000313" key="6">
    <source>
        <dbReference type="EMBL" id="KAL3312789.1"/>
    </source>
</evidence>
<evidence type="ECO:0000256" key="1">
    <source>
        <dbReference type="ARBA" id="ARBA00008354"/>
    </source>
</evidence>
<protein>
    <recommendedName>
        <fullName evidence="5">Zinc finger ZPR1-type domain-containing protein</fullName>
    </recommendedName>
</protein>
<reference evidence="6 7" key="1">
    <citation type="submission" date="2024-11" db="EMBL/GenBank/DDBJ databases">
        <title>Adaptive evolution of stress response genes in parasites aligns with host niche diversity.</title>
        <authorList>
            <person name="Hahn C."/>
            <person name="Resl P."/>
        </authorList>
    </citation>
    <scope>NUCLEOTIDE SEQUENCE [LARGE SCALE GENOMIC DNA]</scope>
    <source>
        <strain evidence="6">EGGRZ-B1_66</strain>
        <tissue evidence="6">Body</tissue>
    </source>
</reference>
<dbReference type="FunFam" id="2.20.25.420:FF:000002">
    <property type="entry name" value="Zinc finger protein ZPR1"/>
    <property type="match status" value="1"/>
</dbReference>
<dbReference type="Gene3D" id="2.60.120.1040">
    <property type="entry name" value="ZPR1, A/B domain"/>
    <property type="match status" value="2"/>
</dbReference>
<dbReference type="NCBIfam" id="TIGR00310">
    <property type="entry name" value="ZPR1_znf"/>
    <property type="match status" value="1"/>
</dbReference>
<dbReference type="Proteomes" id="UP001626550">
    <property type="component" value="Unassembled WGS sequence"/>
</dbReference>
<feature type="domain" description="Zinc finger ZPR1-type" evidence="5">
    <location>
        <begin position="76"/>
        <end position="238"/>
    </location>
</feature>
<evidence type="ECO:0000256" key="2">
    <source>
        <dbReference type="ARBA" id="ARBA00022723"/>
    </source>
</evidence>
<evidence type="ECO:0000313" key="7">
    <source>
        <dbReference type="Proteomes" id="UP001626550"/>
    </source>
</evidence>
<keyword evidence="3" id="KW-0863">Zinc-finger</keyword>
<keyword evidence="2" id="KW-0479">Metal-binding</keyword>
<dbReference type="InterPro" id="IPR042452">
    <property type="entry name" value="ZPR1_Znf1/2"/>
</dbReference>
<dbReference type="InterPro" id="IPR040141">
    <property type="entry name" value="ZPR1"/>
</dbReference>
<keyword evidence="7" id="KW-1185">Reference proteome</keyword>
<dbReference type="Pfam" id="PF22794">
    <property type="entry name" value="jr-ZPR1"/>
    <property type="match status" value="2"/>
</dbReference>
<dbReference type="PANTHER" id="PTHR10876:SF0">
    <property type="entry name" value="ZINC FINGER PROTEIN ZPR1"/>
    <property type="match status" value="1"/>
</dbReference>
<evidence type="ECO:0000256" key="3">
    <source>
        <dbReference type="ARBA" id="ARBA00022771"/>
    </source>
</evidence>
<comment type="caution">
    <text evidence="6">The sequence shown here is derived from an EMBL/GenBank/DDBJ whole genome shotgun (WGS) entry which is preliminary data.</text>
</comment>
<evidence type="ECO:0000256" key="4">
    <source>
        <dbReference type="ARBA" id="ARBA00022833"/>
    </source>
</evidence>
<comment type="similarity">
    <text evidence="1">Belongs to the ZPR1 family.</text>
</comment>
<organism evidence="6 7">
    <name type="scientific">Cichlidogyrus casuarinus</name>
    <dbReference type="NCBI Taxonomy" id="1844966"/>
    <lineage>
        <taxon>Eukaryota</taxon>
        <taxon>Metazoa</taxon>
        <taxon>Spiralia</taxon>
        <taxon>Lophotrochozoa</taxon>
        <taxon>Platyhelminthes</taxon>
        <taxon>Monogenea</taxon>
        <taxon>Monopisthocotylea</taxon>
        <taxon>Dactylogyridea</taxon>
        <taxon>Ancyrocephalidae</taxon>
        <taxon>Cichlidogyrus</taxon>
    </lineage>
</organism>
<dbReference type="InterPro" id="IPR004457">
    <property type="entry name" value="Znf_ZPR1"/>
</dbReference>
<dbReference type="AlphaFoldDB" id="A0ABD2PZT4"/>
<dbReference type="InterPro" id="IPR056180">
    <property type="entry name" value="ZPR1_jr_dom"/>
</dbReference>
<dbReference type="Gene3D" id="2.20.25.420">
    <property type="entry name" value="ZPR1, zinc finger domain"/>
    <property type="match status" value="1"/>
</dbReference>
<dbReference type="PANTHER" id="PTHR10876">
    <property type="entry name" value="ZINC FINGER PROTEIN ZPR1"/>
    <property type="match status" value="1"/>
</dbReference>